<feature type="domain" description="Nucleolus and neural progenitor protein-like N-terminal" evidence="2">
    <location>
        <begin position="4"/>
        <end position="192"/>
    </location>
</feature>
<dbReference type="InterPro" id="IPR052835">
    <property type="entry name" value="Nepro"/>
</dbReference>
<accession>A0A6J2WFC5</accession>
<name>A0A6J2WFC5_CHACN</name>
<dbReference type="GO" id="GO:0005634">
    <property type="term" value="C:nucleus"/>
    <property type="evidence" value="ECO:0007669"/>
    <property type="project" value="TreeGrafter"/>
</dbReference>
<dbReference type="PANTHER" id="PTHR34761:SF1">
    <property type="entry name" value="NUCLEOLUS AND NEURAL PROGENITOR PROTEIN"/>
    <property type="match status" value="1"/>
</dbReference>
<dbReference type="GO" id="GO:0045747">
    <property type="term" value="P:positive regulation of Notch signaling pathway"/>
    <property type="evidence" value="ECO:0007669"/>
    <property type="project" value="TreeGrafter"/>
</dbReference>
<feature type="compositionally biased region" description="Basic and acidic residues" evidence="1">
    <location>
        <begin position="498"/>
        <end position="514"/>
    </location>
</feature>
<dbReference type="InterPro" id="IPR027951">
    <property type="entry name" value="Nepro_N"/>
</dbReference>
<dbReference type="RefSeq" id="XP_030642482.1">
    <property type="nucleotide sequence ID" value="XM_030786622.1"/>
</dbReference>
<feature type="region of interest" description="Disordered" evidence="1">
    <location>
        <begin position="423"/>
        <end position="448"/>
    </location>
</feature>
<dbReference type="CTD" id="25871"/>
<dbReference type="Pfam" id="PF14780">
    <property type="entry name" value="NEPRO_N"/>
    <property type="match status" value="1"/>
</dbReference>
<dbReference type="OrthoDB" id="9899341at2759"/>
<dbReference type="GeneID" id="115822707"/>
<feature type="compositionally biased region" description="Basic residues" evidence="1">
    <location>
        <begin position="467"/>
        <end position="476"/>
    </location>
</feature>
<keyword evidence="3" id="KW-1185">Reference proteome</keyword>
<dbReference type="AlphaFoldDB" id="A0A6J2WFC5"/>
<evidence type="ECO:0000313" key="3">
    <source>
        <dbReference type="Proteomes" id="UP000504632"/>
    </source>
</evidence>
<evidence type="ECO:0000259" key="2">
    <source>
        <dbReference type="Pfam" id="PF14780"/>
    </source>
</evidence>
<sequence length="529" mass="60290">MEPWNKVNIPLPSASSTSRIAFSATTDDTINCILSACENVLKLLCSEVLQTEVRVLYELTYSVNNSLRQHKPFRAIKQVEQCINRVTEMKLQETLQDLIDLCPTEVQRKVGVELGQCEVPSQPMLEWLCLRLLGASKLLSQTVNRCTKAFILTKQHLEGAEFIVLNLVLVSMLSRLWVFFRGILRNLVPLYQGTLELLQQVSESWPMPYLIDFTLPGDLLAFLGPSNTDLLEETNTKEPQWALKLKGISNSSVLDRLFGEEEEEEEEGEEKNGLMEQLVANGRRGSDGTSIDLGSAVLIRRGDFSESSSGLDIKEMLKHPYRGSKQKTSALRTDGRVQSVYEDQTVIGQRRQFLKRLKKTSSFSDMTAYIHDVIRWCKGCKLHQTRQALACILLKCQRMKNLEAEGYSLQRKLKKFRTNVHRALKPNRTSQSRPTRPPSVQRTTSRRRSRCRMALGRFGSIRDRFGNRRTRSRKNRSVSAYQDSVEDKVVSRNITPNTEEKSTSSKTVPEKPDTFNEEDIDDIFASIGF</sequence>
<organism evidence="3 4">
    <name type="scientific">Chanos chanos</name>
    <name type="common">Milkfish</name>
    <name type="synonym">Mugil chanos</name>
    <dbReference type="NCBI Taxonomy" id="29144"/>
    <lineage>
        <taxon>Eukaryota</taxon>
        <taxon>Metazoa</taxon>
        <taxon>Chordata</taxon>
        <taxon>Craniata</taxon>
        <taxon>Vertebrata</taxon>
        <taxon>Euteleostomi</taxon>
        <taxon>Actinopterygii</taxon>
        <taxon>Neopterygii</taxon>
        <taxon>Teleostei</taxon>
        <taxon>Ostariophysi</taxon>
        <taxon>Gonorynchiformes</taxon>
        <taxon>Chanidae</taxon>
        <taxon>Chanos</taxon>
    </lineage>
</organism>
<dbReference type="InParanoid" id="A0A6J2WFC5"/>
<reference evidence="4" key="1">
    <citation type="submission" date="2025-08" db="UniProtKB">
        <authorList>
            <consortium name="RefSeq"/>
        </authorList>
    </citation>
    <scope>IDENTIFICATION</scope>
</reference>
<dbReference type="FunCoup" id="A0A6J2WFC5">
    <property type="interactions" value="1368"/>
</dbReference>
<dbReference type="PANTHER" id="PTHR34761">
    <property type="entry name" value="NUCLEOLUS AND NEURAL PROGENITOR PROTEIN"/>
    <property type="match status" value="1"/>
</dbReference>
<feature type="region of interest" description="Disordered" evidence="1">
    <location>
        <begin position="463"/>
        <end position="521"/>
    </location>
</feature>
<proteinExistence type="predicted"/>
<dbReference type="Proteomes" id="UP000504632">
    <property type="component" value="Chromosome 10"/>
</dbReference>
<evidence type="ECO:0000256" key="1">
    <source>
        <dbReference type="SAM" id="MobiDB-lite"/>
    </source>
</evidence>
<protein>
    <submittedName>
        <fullName evidence="4">Nucleolus and neural progenitor protein</fullName>
    </submittedName>
</protein>
<gene>
    <name evidence="4" type="primary">rmp64</name>
</gene>
<feature type="compositionally biased region" description="Low complexity" evidence="1">
    <location>
        <begin position="428"/>
        <end position="443"/>
    </location>
</feature>
<evidence type="ECO:0000313" key="4">
    <source>
        <dbReference type="RefSeq" id="XP_030642482.1"/>
    </source>
</evidence>